<gene>
    <name evidence="12" type="ORF">BJX68DRAFT_272584</name>
</gene>
<sequence>MLSYFSLRQDQDFTTVDHSLKLSMAVQKGWDLNSMGLAEVPARDVRGDHASLIRDIGASGIALLNNVNSTLPLKLPGNIGVFSNDAPPPTNCLVFETYYPSEIGTLDIGGGSGTARPAHVPGFAAGSYPATRRGNWDRARPTTSEPSFPHRTDVCLAFLNTFASETLGSHRTEYELDWTSTLVVENVACQPLLEYNRGDDALCRRNTTHTLP</sequence>
<evidence type="ECO:0000256" key="7">
    <source>
        <dbReference type="ARBA" id="ARBA00022801"/>
    </source>
</evidence>
<dbReference type="PANTHER" id="PTHR42715:SF12">
    <property type="entry name" value="BETA-GLUCOSIDASE G-RELATED"/>
    <property type="match status" value="1"/>
</dbReference>
<evidence type="ECO:0000256" key="1">
    <source>
        <dbReference type="ARBA" id="ARBA00000448"/>
    </source>
</evidence>
<keyword evidence="6" id="KW-0732">Signal</keyword>
<dbReference type="Gene3D" id="3.40.50.1700">
    <property type="entry name" value="Glycoside hydrolase family 3 C-terminal domain"/>
    <property type="match status" value="1"/>
</dbReference>
<evidence type="ECO:0000313" key="13">
    <source>
        <dbReference type="Proteomes" id="UP001610444"/>
    </source>
</evidence>
<accession>A0ABR4JEN5</accession>
<keyword evidence="7" id="KW-0378">Hydrolase</keyword>
<evidence type="ECO:0000256" key="3">
    <source>
        <dbReference type="ARBA" id="ARBA00005336"/>
    </source>
</evidence>
<name>A0ABR4JEN5_9EURO</name>
<dbReference type="PANTHER" id="PTHR42715">
    <property type="entry name" value="BETA-GLUCOSIDASE"/>
    <property type="match status" value="1"/>
</dbReference>
<dbReference type="InterPro" id="IPR036881">
    <property type="entry name" value="Glyco_hydro_3_C_sf"/>
</dbReference>
<dbReference type="EC" id="3.2.1.21" evidence="4"/>
<organism evidence="12 13">
    <name type="scientific">Aspergillus pseudodeflectus</name>
    <dbReference type="NCBI Taxonomy" id="176178"/>
    <lineage>
        <taxon>Eukaryota</taxon>
        <taxon>Fungi</taxon>
        <taxon>Dikarya</taxon>
        <taxon>Ascomycota</taxon>
        <taxon>Pezizomycotina</taxon>
        <taxon>Eurotiomycetes</taxon>
        <taxon>Eurotiomycetidae</taxon>
        <taxon>Eurotiales</taxon>
        <taxon>Aspergillaceae</taxon>
        <taxon>Aspergillus</taxon>
        <taxon>Aspergillus subgen. Nidulantes</taxon>
    </lineage>
</organism>
<evidence type="ECO:0000256" key="8">
    <source>
        <dbReference type="ARBA" id="ARBA00023277"/>
    </source>
</evidence>
<comment type="subcellular location">
    <subcellularLocation>
        <location evidence="2">Secreted</location>
    </subcellularLocation>
</comment>
<keyword evidence="13" id="KW-1185">Reference proteome</keyword>
<proteinExistence type="inferred from homology"/>
<dbReference type="RefSeq" id="XP_070893069.1">
    <property type="nucleotide sequence ID" value="XM_071047238.1"/>
</dbReference>
<keyword evidence="10" id="KW-0624">Polysaccharide degradation</keyword>
<dbReference type="GeneID" id="98162402"/>
<keyword evidence="9" id="KW-0326">Glycosidase</keyword>
<comment type="similarity">
    <text evidence="3">Belongs to the glycosyl hydrolase 3 family.</text>
</comment>
<comment type="catalytic activity">
    <reaction evidence="1">
        <text>Hydrolysis of terminal, non-reducing beta-D-glucosyl residues with release of beta-D-glucose.</text>
        <dbReference type="EC" id="3.2.1.21"/>
    </reaction>
</comment>
<keyword evidence="5" id="KW-0964">Secreted</keyword>
<comment type="function">
    <text evidence="11">Beta-glucosidases are one of a number of cellulolytic enzymes involved in the degradation of cellulosic biomass. Catalyzes the last step releasing glucose from the inhibitory cellobiose.</text>
</comment>
<evidence type="ECO:0000256" key="10">
    <source>
        <dbReference type="ARBA" id="ARBA00023326"/>
    </source>
</evidence>
<dbReference type="EMBL" id="JBFXLR010000084">
    <property type="protein sequence ID" value="KAL2838508.1"/>
    <property type="molecule type" value="Genomic_DNA"/>
</dbReference>
<evidence type="ECO:0000256" key="2">
    <source>
        <dbReference type="ARBA" id="ARBA00004613"/>
    </source>
</evidence>
<protein>
    <recommendedName>
        <fullName evidence="4">beta-glucosidase</fullName>
        <ecNumber evidence="4">3.2.1.21</ecNumber>
    </recommendedName>
</protein>
<keyword evidence="8" id="KW-0119">Carbohydrate metabolism</keyword>
<evidence type="ECO:0000256" key="4">
    <source>
        <dbReference type="ARBA" id="ARBA00012744"/>
    </source>
</evidence>
<evidence type="ECO:0000256" key="6">
    <source>
        <dbReference type="ARBA" id="ARBA00022729"/>
    </source>
</evidence>
<reference evidence="12 13" key="1">
    <citation type="submission" date="2024-07" db="EMBL/GenBank/DDBJ databases">
        <title>Section-level genome sequencing and comparative genomics of Aspergillus sections Usti and Cavernicolus.</title>
        <authorList>
            <consortium name="Lawrence Berkeley National Laboratory"/>
            <person name="Nybo J.L."/>
            <person name="Vesth T.C."/>
            <person name="Theobald S."/>
            <person name="Frisvad J.C."/>
            <person name="Larsen T.O."/>
            <person name="Kjaerboelling I."/>
            <person name="Rothschild-Mancinelli K."/>
            <person name="Lyhne E.K."/>
            <person name="Kogle M.E."/>
            <person name="Barry K."/>
            <person name="Clum A."/>
            <person name="Na H."/>
            <person name="Ledsgaard L."/>
            <person name="Lin J."/>
            <person name="Lipzen A."/>
            <person name="Kuo A."/>
            <person name="Riley R."/>
            <person name="Mondo S."/>
            <person name="LaButti K."/>
            <person name="Haridas S."/>
            <person name="Pangalinan J."/>
            <person name="Salamov A.A."/>
            <person name="Simmons B.A."/>
            <person name="Magnuson J.K."/>
            <person name="Chen J."/>
            <person name="Drula E."/>
            <person name="Henrissat B."/>
            <person name="Wiebenga A."/>
            <person name="Lubbers R.J."/>
            <person name="Gomes A.C."/>
            <person name="Macurrencykelacurrency M.R."/>
            <person name="Stajich J."/>
            <person name="Grigoriev I.V."/>
            <person name="Mortensen U.H."/>
            <person name="De vries R.P."/>
            <person name="Baker S.E."/>
            <person name="Andersen M.R."/>
        </authorList>
    </citation>
    <scope>NUCLEOTIDE SEQUENCE [LARGE SCALE GENOMIC DNA]</scope>
    <source>
        <strain evidence="12 13">CBS 756.74</strain>
    </source>
</reference>
<dbReference type="InterPro" id="IPR050288">
    <property type="entry name" value="Cellulose_deg_GH3"/>
</dbReference>
<evidence type="ECO:0000256" key="9">
    <source>
        <dbReference type="ARBA" id="ARBA00023295"/>
    </source>
</evidence>
<evidence type="ECO:0000313" key="12">
    <source>
        <dbReference type="EMBL" id="KAL2838508.1"/>
    </source>
</evidence>
<dbReference type="Proteomes" id="UP001610444">
    <property type="component" value="Unassembled WGS sequence"/>
</dbReference>
<evidence type="ECO:0000256" key="5">
    <source>
        <dbReference type="ARBA" id="ARBA00022525"/>
    </source>
</evidence>
<comment type="caution">
    <text evidence="12">The sequence shown here is derived from an EMBL/GenBank/DDBJ whole genome shotgun (WGS) entry which is preliminary data.</text>
</comment>
<evidence type="ECO:0000256" key="11">
    <source>
        <dbReference type="ARBA" id="ARBA00024983"/>
    </source>
</evidence>